<protein>
    <submittedName>
        <fullName evidence="2">Uncharacterized protein</fullName>
    </submittedName>
</protein>
<feature type="compositionally biased region" description="Basic and acidic residues" evidence="1">
    <location>
        <begin position="21"/>
        <end position="43"/>
    </location>
</feature>
<feature type="region of interest" description="Disordered" evidence="1">
    <location>
        <begin position="148"/>
        <end position="167"/>
    </location>
</feature>
<evidence type="ECO:0000313" key="3">
    <source>
        <dbReference type="Proteomes" id="UP000070700"/>
    </source>
</evidence>
<evidence type="ECO:0000313" key="2">
    <source>
        <dbReference type="EMBL" id="KUJ23735.1"/>
    </source>
</evidence>
<dbReference type="InParanoid" id="A0A194XTT7"/>
<feature type="region of interest" description="Disordered" evidence="1">
    <location>
        <begin position="94"/>
        <end position="116"/>
    </location>
</feature>
<dbReference type="EMBL" id="KQ947404">
    <property type="protein sequence ID" value="KUJ23735.1"/>
    <property type="molecule type" value="Genomic_DNA"/>
</dbReference>
<dbReference type="GeneID" id="28822378"/>
<accession>A0A194XTT7</accession>
<dbReference type="Proteomes" id="UP000070700">
    <property type="component" value="Unassembled WGS sequence"/>
</dbReference>
<evidence type="ECO:0000256" key="1">
    <source>
        <dbReference type="SAM" id="MobiDB-lite"/>
    </source>
</evidence>
<sequence length="167" mass="18476">MRFHRERGAANGGGGALQPQTDDRVKRAGGEIREQRHQRDKQPIEANGRRLIGKFNARAPLFIQIIRGERIGEDEDNAFAEMATSSIGARRLQKDKYETDEGREVQSSRESNEKKDTLCGWMDDGAGAGAGATPRDLLRCVCTKPCLEEDEEHSSLAPLAPMGELLK</sequence>
<proteinExistence type="predicted"/>
<feature type="region of interest" description="Disordered" evidence="1">
    <location>
        <begin position="1"/>
        <end position="48"/>
    </location>
</feature>
<dbReference type="RefSeq" id="XP_018078090.1">
    <property type="nucleotide sequence ID" value="XM_018212652.1"/>
</dbReference>
<gene>
    <name evidence="2" type="ORF">LY89DRAFT_662541</name>
</gene>
<keyword evidence="3" id="KW-1185">Reference proteome</keyword>
<dbReference type="AlphaFoldDB" id="A0A194XTT7"/>
<name>A0A194XTT7_MOLSC</name>
<dbReference type="KEGG" id="psco:LY89DRAFT_662541"/>
<reference evidence="2 3" key="1">
    <citation type="submission" date="2015-10" db="EMBL/GenBank/DDBJ databases">
        <title>Full genome of DAOMC 229536 Phialocephala scopiformis, a fungal endophyte of spruce producing the potent anti-insectan compound rugulosin.</title>
        <authorList>
            <consortium name="DOE Joint Genome Institute"/>
            <person name="Walker A.K."/>
            <person name="Frasz S.L."/>
            <person name="Seifert K.A."/>
            <person name="Miller J.D."/>
            <person name="Mondo S.J."/>
            <person name="Labutti K."/>
            <person name="Lipzen A."/>
            <person name="Dockter R."/>
            <person name="Kennedy M."/>
            <person name="Grigoriev I.V."/>
            <person name="Spatafora J.W."/>
        </authorList>
    </citation>
    <scope>NUCLEOTIDE SEQUENCE [LARGE SCALE GENOMIC DNA]</scope>
    <source>
        <strain evidence="2 3">CBS 120377</strain>
    </source>
</reference>
<organism evidence="2 3">
    <name type="scientific">Mollisia scopiformis</name>
    <name type="common">Conifer needle endophyte fungus</name>
    <name type="synonym">Phialocephala scopiformis</name>
    <dbReference type="NCBI Taxonomy" id="149040"/>
    <lineage>
        <taxon>Eukaryota</taxon>
        <taxon>Fungi</taxon>
        <taxon>Dikarya</taxon>
        <taxon>Ascomycota</taxon>
        <taxon>Pezizomycotina</taxon>
        <taxon>Leotiomycetes</taxon>
        <taxon>Helotiales</taxon>
        <taxon>Mollisiaceae</taxon>
        <taxon>Mollisia</taxon>
    </lineage>
</organism>